<proteinExistence type="predicted"/>
<feature type="non-terminal residue" evidence="1">
    <location>
        <position position="1"/>
    </location>
</feature>
<dbReference type="AlphaFoldDB" id="A0AAD9H8X2"/>
<organism evidence="1 2">
    <name type="scientific">Colletotrichum zoysiae</name>
    <dbReference type="NCBI Taxonomy" id="1216348"/>
    <lineage>
        <taxon>Eukaryota</taxon>
        <taxon>Fungi</taxon>
        <taxon>Dikarya</taxon>
        <taxon>Ascomycota</taxon>
        <taxon>Pezizomycotina</taxon>
        <taxon>Sordariomycetes</taxon>
        <taxon>Hypocreomycetidae</taxon>
        <taxon>Glomerellales</taxon>
        <taxon>Glomerellaceae</taxon>
        <taxon>Colletotrichum</taxon>
        <taxon>Colletotrichum graminicola species complex</taxon>
    </lineage>
</organism>
<sequence>GWYGLAAARTYLKLQPTVKLLITDSASTVGGVWSKARLYPNLEAQVKLGLFNYTDKPMRPHRGDPHDPRVTGEMIHSYLQEHAEDHDL</sequence>
<protein>
    <submittedName>
        <fullName evidence="1">Uncharacterized protein</fullName>
    </submittedName>
</protein>
<reference evidence="1" key="1">
    <citation type="submission" date="2021-06" db="EMBL/GenBank/DDBJ databases">
        <title>Comparative genomics, transcriptomics and evolutionary studies reveal genomic signatures of adaptation to plant cell wall in hemibiotrophic fungi.</title>
        <authorList>
            <consortium name="DOE Joint Genome Institute"/>
            <person name="Baroncelli R."/>
            <person name="Diaz J.F."/>
            <person name="Benocci T."/>
            <person name="Peng M."/>
            <person name="Battaglia E."/>
            <person name="Haridas S."/>
            <person name="Andreopoulos W."/>
            <person name="Labutti K."/>
            <person name="Pangilinan J."/>
            <person name="Floch G.L."/>
            <person name="Makela M.R."/>
            <person name="Henrissat B."/>
            <person name="Grigoriev I.V."/>
            <person name="Crouch J.A."/>
            <person name="De Vries R.P."/>
            <person name="Sukno S.A."/>
            <person name="Thon M.R."/>
        </authorList>
    </citation>
    <scope>NUCLEOTIDE SEQUENCE</scope>
    <source>
        <strain evidence="1">MAFF235873</strain>
    </source>
</reference>
<feature type="non-terminal residue" evidence="1">
    <location>
        <position position="88"/>
    </location>
</feature>
<evidence type="ECO:0000313" key="2">
    <source>
        <dbReference type="Proteomes" id="UP001232148"/>
    </source>
</evidence>
<comment type="caution">
    <text evidence="1">The sequence shown here is derived from an EMBL/GenBank/DDBJ whole genome shotgun (WGS) entry which is preliminary data.</text>
</comment>
<keyword evidence="2" id="KW-1185">Reference proteome</keyword>
<accession>A0AAD9H8X2</accession>
<name>A0AAD9H8X2_9PEZI</name>
<gene>
    <name evidence="1" type="ORF">LX32DRAFT_522062</name>
</gene>
<dbReference type="Gene3D" id="3.50.50.60">
    <property type="entry name" value="FAD/NAD(P)-binding domain"/>
    <property type="match status" value="1"/>
</dbReference>
<dbReference type="EMBL" id="MU842968">
    <property type="protein sequence ID" value="KAK2024333.1"/>
    <property type="molecule type" value="Genomic_DNA"/>
</dbReference>
<dbReference type="InterPro" id="IPR036188">
    <property type="entry name" value="FAD/NAD-bd_sf"/>
</dbReference>
<dbReference type="SUPFAM" id="SSF51905">
    <property type="entry name" value="FAD/NAD(P)-binding domain"/>
    <property type="match status" value="1"/>
</dbReference>
<dbReference type="Proteomes" id="UP001232148">
    <property type="component" value="Unassembled WGS sequence"/>
</dbReference>
<evidence type="ECO:0000313" key="1">
    <source>
        <dbReference type="EMBL" id="KAK2024333.1"/>
    </source>
</evidence>